<sequence>MANLGISNTHVNHFDGSVNSKRLLAAQSASRRRKLQTGLNVALIAAAFLFVVALVCGLPG</sequence>
<proteinExistence type="predicted"/>
<dbReference type="AlphaFoldDB" id="A0A2W4CEV1"/>
<gene>
    <name evidence="2" type="ORF">CPY51_25900</name>
</gene>
<keyword evidence="1" id="KW-0472">Membrane</keyword>
<reference evidence="2 3" key="1">
    <citation type="journal article" date="2018" name="Sci. Rep.">
        <title>Rhizobium tumorigenes sp. nov., a novel plant tumorigenic bacterium isolated from cane gall tumors on thornless blackberry.</title>
        <authorList>
            <person name="Kuzmanovi N."/>
            <person name="Smalla K."/>
            <person name="Gronow S."/>
            <person name="PuBawska J."/>
        </authorList>
    </citation>
    <scope>NUCLEOTIDE SEQUENCE [LARGE SCALE GENOMIC DNA]</scope>
    <source>
        <strain evidence="2 3">CCBAU 85046</strain>
    </source>
</reference>
<comment type="caution">
    <text evidence="2">The sequence shown here is derived from an EMBL/GenBank/DDBJ whole genome shotgun (WGS) entry which is preliminary data.</text>
</comment>
<keyword evidence="1" id="KW-0812">Transmembrane</keyword>
<evidence type="ECO:0000313" key="3">
    <source>
        <dbReference type="Proteomes" id="UP000248925"/>
    </source>
</evidence>
<feature type="transmembrane region" description="Helical" evidence="1">
    <location>
        <begin position="37"/>
        <end position="55"/>
    </location>
</feature>
<dbReference type="EMBL" id="PCDP01000059">
    <property type="protein sequence ID" value="PZM09708.1"/>
    <property type="molecule type" value="Genomic_DNA"/>
</dbReference>
<keyword evidence="1" id="KW-1133">Transmembrane helix</keyword>
<name>A0A2W4CEV1_9HYPH</name>
<keyword evidence="3" id="KW-1185">Reference proteome</keyword>
<evidence type="ECO:0000256" key="1">
    <source>
        <dbReference type="SAM" id="Phobius"/>
    </source>
</evidence>
<accession>A0A2W4CEV1</accession>
<protein>
    <submittedName>
        <fullName evidence="2">Uncharacterized protein</fullName>
    </submittedName>
</protein>
<dbReference type="Proteomes" id="UP000248925">
    <property type="component" value="Unassembled WGS sequence"/>
</dbReference>
<dbReference type="RefSeq" id="WP_111163088.1">
    <property type="nucleotide sequence ID" value="NZ_PCDP01000059.1"/>
</dbReference>
<organism evidence="2 3">
    <name type="scientific">Rhizobium tubonense</name>
    <dbReference type="NCBI Taxonomy" id="484088"/>
    <lineage>
        <taxon>Bacteria</taxon>
        <taxon>Pseudomonadati</taxon>
        <taxon>Pseudomonadota</taxon>
        <taxon>Alphaproteobacteria</taxon>
        <taxon>Hyphomicrobiales</taxon>
        <taxon>Rhizobiaceae</taxon>
        <taxon>Rhizobium/Agrobacterium group</taxon>
        <taxon>Rhizobium</taxon>
    </lineage>
</organism>
<evidence type="ECO:0000313" key="2">
    <source>
        <dbReference type="EMBL" id="PZM09708.1"/>
    </source>
</evidence>